<evidence type="ECO:0000256" key="2">
    <source>
        <dbReference type="ARBA" id="ARBA00022549"/>
    </source>
</evidence>
<evidence type="ECO:0000256" key="4">
    <source>
        <dbReference type="ARBA" id="ARBA00023239"/>
    </source>
</evidence>
<dbReference type="SUPFAM" id="SSF52540">
    <property type="entry name" value="P-loop containing nucleoside triphosphate hydrolases"/>
    <property type="match status" value="1"/>
</dbReference>
<evidence type="ECO:0000259" key="6">
    <source>
        <dbReference type="PROSITE" id="PS50837"/>
    </source>
</evidence>
<dbReference type="InterPro" id="IPR027417">
    <property type="entry name" value="P-loop_NTPase"/>
</dbReference>
<evidence type="ECO:0000313" key="8">
    <source>
        <dbReference type="Proteomes" id="UP000606776"/>
    </source>
</evidence>
<dbReference type="InterPro" id="IPR016024">
    <property type="entry name" value="ARM-type_fold"/>
</dbReference>
<dbReference type="Gene3D" id="3.40.50.300">
    <property type="entry name" value="P-loop containing nucleotide triphosphate hydrolases"/>
    <property type="match status" value="1"/>
</dbReference>
<keyword evidence="3" id="KW-0605">Phycobilisome</keyword>
<dbReference type="PANTHER" id="PTHR12697">
    <property type="entry name" value="PBS LYASE HEAT-LIKE PROTEIN"/>
    <property type="match status" value="1"/>
</dbReference>
<evidence type="ECO:0000313" key="7">
    <source>
        <dbReference type="EMBL" id="MBE9234977.1"/>
    </source>
</evidence>
<feature type="domain" description="NACHT" evidence="6">
    <location>
        <begin position="190"/>
        <end position="315"/>
    </location>
</feature>
<proteinExistence type="inferred from homology"/>
<dbReference type="InterPro" id="IPR003593">
    <property type="entry name" value="AAA+_ATPase"/>
</dbReference>
<comment type="caution">
    <text evidence="7">The sequence shown here is derived from an EMBL/GenBank/DDBJ whole genome shotgun (WGS) entry which is preliminary data.</text>
</comment>
<evidence type="ECO:0000256" key="1">
    <source>
        <dbReference type="ARBA" id="ARBA00009299"/>
    </source>
</evidence>
<comment type="similarity">
    <text evidence="1">Belongs to the CpcE/RpcE/PecE family.</text>
</comment>
<accession>A0ABR9VB94</accession>
<evidence type="ECO:0000256" key="5">
    <source>
        <dbReference type="SAM" id="MobiDB-lite"/>
    </source>
</evidence>
<dbReference type="Pfam" id="PF13646">
    <property type="entry name" value="HEAT_2"/>
    <property type="match status" value="2"/>
</dbReference>
<keyword evidence="4" id="KW-0456">Lyase</keyword>
<gene>
    <name evidence="7" type="ORF">IQ227_02710</name>
</gene>
<feature type="compositionally biased region" description="Basic and acidic residues" evidence="5">
    <location>
        <begin position="1"/>
        <end position="18"/>
    </location>
</feature>
<feature type="region of interest" description="Disordered" evidence="5">
    <location>
        <begin position="1"/>
        <end position="24"/>
    </location>
</feature>
<dbReference type="RefSeq" id="WP_193941657.1">
    <property type="nucleotide sequence ID" value="NZ_JADEWB010000008.1"/>
</dbReference>
<feature type="non-terminal residue" evidence="7">
    <location>
        <position position="861"/>
    </location>
</feature>
<protein>
    <submittedName>
        <fullName evidence="7">HEAT repeat domain-containing protein</fullName>
    </submittedName>
</protein>
<dbReference type="InterPro" id="IPR007111">
    <property type="entry name" value="NACHT_NTPase"/>
</dbReference>
<dbReference type="EMBL" id="JADEWB010000008">
    <property type="protein sequence ID" value="MBE9234977.1"/>
    <property type="molecule type" value="Genomic_DNA"/>
</dbReference>
<dbReference type="PROSITE" id="PS50837">
    <property type="entry name" value="NACHT"/>
    <property type="match status" value="1"/>
</dbReference>
<dbReference type="Proteomes" id="UP000606776">
    <property type="component" value="Unassembled WGS sequence"/>
</dbReference>
<dbReference type="InterPro" id="IPR011989">
    <property type="entry name" value="ARM-like"/>
</dbReference>
<dbReference type="SUPFAM" id="SSF48371">
    <property type="entry name" value="ARM repeat"/>
    <property type="match status" value="1"/>
</dbReference>
<dbReference type="SMART" id="SM00567">
    <property type="entry name" value="EZ_HEAT"/>
    <property type="match status" value="6"/>
</dbReference>
<name>A0ABR9VB94_9CYAN</name>
<evidence type="ECO:0000256" key="3">
    <source>
        <dbReference type="ARBA" id="ARBA00022738"/>
    </source>
</evidence>
<sequence length="861" mass="97264">MSPKRNRDTVRVNEEGKNQLKKAQTRKTKFNQKGQEKIWTYLDIATASEVAEATVKRFFAGDNVDRTSAISIANALDLNLDDLIDSTPPSTSPVQASINWPDICRGMLPKQATSNQLLHQDEDTKKKREQIYVPLALVQRKQVEKRDKGDFAPDAGTQLYEPNYEQEQKFEHGAFLSQILEKGEGKTKGRQVALIGEPGAGKTTLLQTIADWILDQNLGLPIWISLADLGRNGNEINLQQYICEIWLKQTVSATELTPETQADFQQQMAQGRVWLLLDGADEMSVGTQFHQPLETIAQQLKGSIQQTTRVVLTCRLNVWQADVNALSDFETYRLLDFDYPSQVHQFINNWFGNKEESEKGQRLKKELGKTEKARLQDLIQNPLRLTLLCSIWQREEGNLPETKAGLYQQFVNYIYNWKINQFPTKKQQQRELNTGLGKLALRDIDAGGSRFRLREDFIIKELGDPDEENSLFYLALKLGWLNHVGIAAESPTQKVYAFYHATFEEYFAALAVDDWTYFFHHNAENFSQGTYRIFQPQWKEVILLWLGRDDVNEEQKEAFIQALCSFQDGCGEFYQYRAFLLAAAGIDQFKECQLSDQIVEKLIRYGFGYFDKDQQNWVRFTDTLATAATKVIPETNHQQAIQALVNLIRISDDKYTKITAAESLGEIGNGNEYAIQALVDLIRNSDDEDTKIRAADSLGEIGNGNENAIQALVDLIRNSDDEYTKITAAESLGKIGNGNEYAIQALVDLIRNSDDEDTKRRAADSLGKIGNGNKDAIQALVDLIRNSDDEYTKIRAAESLGKIGNGNKDAIQALVDLIRNSDDEDTKRRAAESLGKIGNGNKDAIQALVDLIGNSDDEYTK</sequence>
<dbReference type="PANTHER" id="PTHR12697:SF5">
    <property type="entry name" value="DEOXYHYPUSINE HYDROXYLASE"/>
    <property type="match status" value="1"/>
</dbReference>
<keyword evidence="8" id="KW-1185">Reference proteome</keyword>
<dbReference type="InterPro" id="IPR004155">
    <property type="entry name" value="PBS_lyase_HEAT"/>
</dbReference>
<dbReference type="Pfam" id="PF05729">
    <property type="entry name" value="NACHT"/>
    <property type="match status" value="1"/>
</dbReference>
<keyword evidence="2" id="KW-0042">Antenna complex</keyword>
<dbReference type="SMART" id="SM00382">
    <property type="entry name" value="AAA"/>
    <property type="match status" value="1"/>
</dbReference>
<organism evidence="7 8">
    <name type="scientific">Sphaerospermopsis aphanizomenoides LEGE 00250</name>
    <dbReference type="NCBI Taxonomy" id="2777972"/>
    <lineage>
        <taxon>Bacteria</taxon>
        <taxon>Bacillati</taxon>
        <taxon>Cyanobacteriota</taxon>
        <taxon>Cyanophyceae</taxon>
        <taxon>Nostocales</taxon>
        <taxon>Aphanizomenonaceae</taxon>
        <taxon>Sphaerospermopsis</taxon>
        <taxon>Sphaerospermopsis aphanizomenoides</taxon>
    </lineage>
</organism>
<dbReference type="Gene3D" id="1.25.10.10">
    <property type="entry name" value="Leucine-rich Repeat Variant"/>
    <property type="match status" value="2"/>
</dbReference>
<reference evidence="7 8" key="1">
    <citation type="submission" date="2020-10" db="EMBL/GenBank/DDBJ databases">
        <authorList>
            <person name="Castelo-Branco R."/>
            <person name="Eusebio N."/>
            <person name="Adriana R."/>
            <person name="Vieira A."/>
            <person name="Brugerolle De Fraissinette N."/>
            <person name="Rezende De Castro R."/>
            <person name="Schneider M.P."/>
            <person name="Vasconcelos V."/>
            <person name="Leao P.N."/>
        </authorList>
    </citation>
    <scope>NUCLEOTIDE SEQUENCE [LARGE SCALE GENOMIC DNA]</scope>
    <source>
        <strain evidence="7 8">LEGE 00250</strain>
    </source>
</reference>